<dbReference type="Pfam" id="PF04055">
    <property type="entry name" value="Radical_SAM"/>
    <property type="match status" value="1"/>
</dbReference>
<comment type="similarity">
    <text evidence="12">Belongs to the radical SAM superfamily. RlmN family.</text>
</comment>
<evidence type="ECO:0000256" key="2">
    <source>
        <dbReference type="ARBA" id="ARBA00022485"/>
    </source>
</evidence>
<dbReference type="GO" id="GO:0051539">
    <property type="term" value="F:4 iron, 4 sulfur cluster binding"/>
    <property type="evidence" value="ECO:0007669"/>
    <property type="project" value="UniProtKB-UniRule"/>
</dbReference>
<evidence type="ECO:0000256" key="9">
    <source>
        <dbReference type="ARBA" id="ARBA00022723"/>
    </source>
</evidence>
<dbReference type="GO" id="GO:0005737">
    <property type="term" value="C:cytoplasm"/>
    <property type="evidence" value="ECO:0007669"/>
    <property type="project" value="UniProtKB-SubCell"/>
</dbReference>
<dbReference type="InterPro" id="IPR058240">
    <property type="entry name" value="rSAM_sf"/>
</dbReference>
<dbReference type="SFLD" id="SFLDS00029">
    <property type="entry name" value="Radical_SAM"/>
    <property type="match status" value="1"/>
</dbReference>
<evidence type="ECO:0000256" key="6">
    <source>
        <dbReference type="ARBA" id="ARBA00022679"/>
    </source>
</evidence>
<comment type="caution">
    <text evidence="14">The sequence shown here is derived from an EMBL/GenBank/DDBJ whole genome shotgun (WGS) entry which is preliminary data.</text>
</comment>
<evidence type="ECO:0000313" key="15">
    <source>
        <dbReference type="Proteomes" id="UP000178724"/>
    </source>
</evidence>
<feature type="domain" description="Radical SAM core" evidence="13">
    <location>
        <begin position="97"/>
        <end position="325"/>
    </location>
</feature>
<feature type="binding site" evidence="12">
    <location>
        <begin position="212"/>
        <end position="214"/>
    </location>
    <ligand>
        <name>S-adenosyl-L-methionine</name>
        <dbReference type="ChEBI" id="CHEBI:59789"/>
    </ligand>
</feature>
<evidence type="ECO:0000313" key="14">
    <source>
        <dbReference type="EMBL" id="OGB90032.1"/>
    </source>
</evidence>
<protein>
    <recommendedName>
        <fullName evidence="12">Probable dual-specificity RNA methyltransferase RlmN</fullName>
        <ecNumber evidence="12">2.1.1.192</ecNumber>
    </recommendedName>
    <alternativeName>
        <fullName evidence="12">23S rRNA (adenine(2503)-C(2))-methyltransferase</fullName>
    </alternativeName>
    <alternativeName>
        <fullName evidence="12">23S rRNA m2A2503 methyltransferase</fullName>
    </alternativeName>
    <alternativeName>
        <fullName evidence="12">Ribosomal RNA large subunit methyltransferase N</fullName>
    </alternativeName>
    <alternativeName>
        <fullName evidence="12">tRNA (adenine(37)-C(2))-methyltransferase</fullName>
    </alternativeName>
    <alternativeName>
        <fullName evidence="12">tRNA m2A37 methyltransferase</fullName>
    </alternativeName>
</protein>
<evidence type="ECO:0000256" key="11">
    <source>
        <dbReference type="ARBA" id="ARBA00023014"/>
    </source>
</evidence>
<evidence type="ECO:0000256" key="3">
    <source>
        <dbReference type="ARBA" id="ARBA00022490"/>
    </source>
</evidence>
<keyword evidence="12" id="KW-1015">Disulfide bond</keyword>
<dbReference type="PROSITE" id="PS51918">
    <property type="entry name" value="RADICAL_SAM"/>
    <property type="match status" value="1"/>
</dbReference>
<feature type="binding site" evidence="12">
    <location>
        <position position="111"/>
    </location>
    <ligand>
        <name>[4Fe-4S] cluster</name>
        <dbReference type="ChEBI" id="CHEBI:49883"/>
        <note>4Fe-4S-S-AdoMet</note>
    </ligand>
</feature>
<evidence type="ECO:0000256" key="1">
    <source>
        <dbReference type="ARBA" id="ARBA00004496"/>
    </source>
</evidence>
<feature type="binding site" evidence="12">
    <location>
        <position position="115"/>
    </location>
    <ligand>
        <name>[4Fe-4S] cluster</name>
        <dbReference type="ChEBI" id="CHEBI:49883"/>
        <note>4Fe-4S-S-AdoMet</note>
    </ligand>
</feature>
<feature type="binding site" evidence="12">
    <location>
        <position position="288"/>
    </location>
    <ligand>
        <name>S-adenosyl-L-methionine</name>
        <dbReference type="ChEBI" id="CHEBI:59789"/>
    </ligand>
</feature>
<dbReference type="GO" id="GO:0019843">
    <property type="term" value="F:rRNA binding"/>
    <property type="evidence" value="ECO:0007669"/>
    <property type="project" value="UniProtKB-UniRule"/>
</dbReference>
<evidence type="ECO:0000256" key="12">
    <source>
        <dbReference type="HAMAP-Rule" id="MF_01849"/>
    </source>
</evidence>
<dbReference type="AlphaFoldDB" id="A0A1F4Q446"/>
<feature type="binding site" evidence="12">
    <location>
        <begin position="157"/>
        <end position="158"/>
    </location>
    <ligand>
        <name>S-adenosyl-L-methionine</name>
        <dbReference type="ChEBI" id="CHEBI:59789"/>
    </ligand>
</feature>
<dbReference type="Proteomes" id="UP000178724">
    <property type="component" value="Unassembled WGS sequence"/>
</dbReference>
<comment type="cofactor">
    <cofactor evidence="12">
        <name>[4Fe-4S] cluster</name>
        <dbReference type="ChEBI" id="CHEBI:49883"/>
    </cofactor>
    <text evidence="12">Binds 1 [4Fe-4S] cluster. The cluster is coordinated with 3 cysteines and an exchangeable S-adenosyl-L-methionine.</text>
</comment>
<evidence type="ECO:0000256" key="5">
    <source>
        <dbReference type="ARBA" id="ARBA00022603"/>
    </source>
</evidence>
<dbReference type="SFLD" id="SFLDF00275">
    <property type="entry name" value="adenosine_C2_methyltransferase"/>
    <property type="match status" value="1"/>
</dbReference>
<dbReference type="PANTHER" id="PTHR30544">
    <property type="entry name" value="23S RRNA METHYLTRANSFERASE"/>
    <property type="match status" value="1"/>
</dbReference>
<keyword evidence="10 12" id="KW-0408">Iron</keyword>
<comment type="catalytic activity">
    <reaction evidence="12">
        <text>adenosine(2503) in 23S rRNA + 2 reduced [2Fe-2S]-[ferredoxin] + 2 S-adenosyl-L-methionine = 2-methyladenosine(2503) in 23S rRNA + 5'-deoxyadenosine + L-methionine + 2 oxidized [2Fe-2S]-[ferredoxin] + S-adenosyl-L-homocysteine</text>
        <dbReference type="Rhea" id="RHEA:42916"/>
        <dbReference type="Rhea" id="RHEA-COMP:10000"/>
        <dbReference type="Rhea" id="RHEA-COMP:10001"/>
        <dbReference type="Rhea" id="RHEA-COMP:10152"/>
        <dbReference type="Rhea" id="RHEA-COMP:10282"/>
        <dbReference type="ChEBI" id="CHEBI:17319"/>
        <dbReference type="ChEBI" id="CHEBI:33737"/>
        <dbReference type="ChEBI" id="CHEBI:33738"/>
        <dbReference type="ChEBI" id="CHEBI:57844"/>
        <dbReference type="ChEBI" id="CHEBI:57856"/>
        <dbReference type="ChEBI" id="CHEBI:59789"/>
        <dbReference type="ChEBI" id="CHEBI:74411"/>
        <dbReference type="ChEBI" id="CHEBI:74497"/>
        <dbReference type="EC" id="2.1.1.192"/>
    </reaction>
</comment>
<feature type="active site" description="Proton acceptor" evidence="12">
    <location>
        <position position="90"/>
    </location>
</feature>
<accession>A0A1F4Q446</accession>
<keyword evidence="3 12" id="KW-0963">Cytoplasm</keyword>
<comment type="subcellular location">
    <subcellularLocation>
        <location evidence="1 12">Cytoplasm</location>
    </subcellularLocation>
</comment>
<evidence type="ECO:0000256" key="4">
    <source>
        <dbReference type="ARBA" id="ARBA00022552"/>
    </source>
</evidence>
<comment type="catalytic activity">
    <reaction evidence="12">
        <text>adenosine(37) in tRNA + 2 reduced [2Fe-2S]-[ferredoxin] + 2 S-adenosyl-L-methionine = 2-methyladenosine(37) in tRNA + 5'-deoxyadenosine + L-methionine + 2 oxidized [2Fe-2S]-[ferredoxin] + S-adenosyl-L-homocysteine</text>
        <dbReference type="Rhea" id="RHEA:43332"/>
        <dbReference type="Rhea" id="RHEA-COMP:10000"/>
        <dbReference type="Rhea" id="RHEA-COMP:10001"/>
        <dbReference type="Rhea" id="RHEA-COMP:10162"/>
        <dbReference type="Rhea" id="RHEA-COMP:10485"/>
        <dbReference type="ChEBI" id="CHEBI:17319"/>
        <dbReference type="ChEBI" id="CHEBI:33737"/>
        <dbReference type="ChEBI" id="CHEBI:33738"/>
        <dbReference type="ChEBI" id="CHEBI:57844"/>
        <dbReference type="ChEBI" id="CHEBI:57856"/>
        <dbReference type="ChEBI" id="CHEBI:59789"/>
        <dbReference type="ChEBI" id="CHEBI:74411"/>
        <dbReference type="ChEBI" id="CHEBI:74497"/>
        <dbReference type="EC" id="2.1.1.192"/>
    </reaction>
</comment>
<gene>
    <name evidence="12" type="primary">rlmN</name>
    <name evidence="14" type="ORF">A2625_01695</name>
</gene>
<dbReference type="SUPFAM" id="SSF102114">
    <property type="entry name" value="Radical SAM enzymes"/>
    <property type="match status" value="1"/>
</dbReference>
<dbReference type="Gene3D" id="1.10.150.530">
    <property type="match status" value="1"/>
</dbReference>
<feature type="binding site" evidence="12">
    <location>
        <position position="118"/>
    </location>
    <ligand>
        <name>[4Fe-4S] cluster</name>
        <dbReference type="ChEBI" id="CHEBI:49883"/>
        <note>4Fe-4S-S-AdoMet</note>
    </ligand>
</feature>
<dbReference type="SFLD" id="SFLDG01062">
    <property type="entry name" value="methyltransferase_(Class_A)"/>
    <property type="match status" value="1"/>
</dbReference>
<sequence>MPNIIEKSLKELQEEFKNLGLPAFRAKQVYKWIHHKLTFSFDEMTDLPKELRDRLKEQYSIETLRVKHKTKAKDGTVKYLFELADGKAIESVFIKTKDDRKTVCLSTQVGCPLDCLFCATGKLGFNRNLTAAEIISQAYLIANEHPDISNLVYMGMGEPFLNYDNVMRSVAIFTSDEGANFGQRRITISTCGLADKIKEFAEEKTQVRLAVSLNSADDALRGKLMPVNRKFPLTVLRQSLEYYSKTSNRMVTLEYVMLDGVNDREADLKKLINFCRGLDCKVNLIRFNRFGHDFRPSRVEAIDHFVKGLLGAQINAVVRRSRGEAIGAACGQLALRPVEGLAGKTSN</sequence>
<evidence type="ECO:0000256" key="8">
    <source>
        <dbReference type="ARBA" id="ARBA00022694"/>
    </source>
</evidence>
<evidence type="ECO:0000256" key="7">
    <source>
        <dbReference type="ARBA" id="ARBA00022691"/>
    </source>
</evidence>
<feature type="binding site" evidence="12">
    <location>
        <position position="189"/>
    </location>
    <ligand>
        <name>S-adenosyl-L-methionine</name>
        <dbReference type="ChEBI" id="CHEBI:59789"/>
    </ligand>
</feature>
<dbReference type="FunFam" id="3.20.20.70:FF:000014">
    <property type="entry name" value="Probable dual-specificity RNA methyltransferase RlmN"/>
    <property type="match status" value="1"/>
</dbReference>
<evidence type="ECO:0000259" key="13">
    <source>
        <dbReference type="PROSITE" id="PS51918"/>
    </source>
</evidence>
<dbReference type="InterPro" id="IPR048641">
    <property type="entry name" value="RlmN_N"/>
</dbReference>
<keyword evidence="6 12" id="KW-0808">Transferase</keyword>
<evidence type="ECO:0000256" key="10">
    <source>
        <dbReference type="ARBA" id="ARBA00023004"/>
    </source>
</evidence>
<dbReference type="CDD" id="cd01335">
    <property type="entry name" value="Radical_SAM"/>
    <property type="match status" value="1"/>
</dbReference>
<dbReference type="HAMAP" id="MF_01849">
    <property type="entry name" value="RNA_methyltr_RlmN"/>
    <property type="match status" value="1"/>
</dbReference>
<dbReference type="GO" id="GO:0070475">
    <property type="term" value="P:rRNA base methylation"/>
    <property type="evidence" value="ECO:0007669"/>
    <property type="project" value="UniProtKB-UniRule"/>
</dbReference>
<keyword evidence="11 12" id="KW-0411">Iron-sulfur</keyword>
<dbReference type="Gene3D" id="3.20.20.70">
    <property type="entry name" value="Aldolase class I"/>
    <property type="match status" value="1"/>
</dbReference>
<comment type="caution">
    <text evidence="12">Lacks conserved residue(s) required for the propagation of feature annotation.</text>
</comment>
<dbReference type="Pfam" id="PF21016">
    <property type="entry name" value="RlmN_N"/>
    <property type="match status" value="1"/>
</dbReference>
<dbReference type="PIRSF" id="PIRSF006004">
    <property type="entry name" value="CHP00048"/>
    <property type="match status" value="1"/>
</dbReference>
<dbReference type="InterPro" id="IPR004383">
    <property type="entry name" value="rRNA_lsu_MTrfase_RlmN/Cfr"/>
</dbReference>
<dbReference type="InterPro" id="IPR007197">
    <property type="entry name" value="rSAM"/>
</dbReference>
<name>A0A1F4Q446_UNCSA</name>
<dbReference type="EC" id="2.1.1.192" evidence="12"/>
<proteinExistence type="inferred from homology"/>
<feature type="active site" description="S-methylcysteine intermediate" evidence="12">
    <location>
        <position position="330"/>
    </location>
</feature>
<comment type="miscellaneous">
    <text evidence="12">Reaction proceeds by a ping-pong mechanism involving intermediate methylation of a conserved cysteine residue.</text>
</comment>
<dbReference type="GO" id="GO:0046872">
    <property type="term" value="F:metal ion binding"/>
    <property type="evidence" value="ECO:0007669"/>
    <property type="project" value="UniProtKB-KW"/>
</dbReference>
<dbReference type="GO" id="GO:0000049">
    <property type="term" value="F:tRNA binding"/>
    <property type="evidence" value="ECO:0007669"/>
    <property type="project" value="UniProtKB-UniRule"/>
</dbReference>
<reference evidence="14 15" key="1">
    <citation type="journal article" date="2016" name="Nat. Commun.">
        <title>Thousands of microbial genomes shed light on interconnected biogeochemical processes in an aquifer system.</title>
        <authorList>
            <person name="Anantharaman K."/>
            <person name="Brown C.T."/>
            <person name="Hug L.A."/>
            <person name="Sharon I."/>
            <person name="Castelle C.J."/>
            <person name="Probst A.J."/>
            <person name="Thomas B.C."/>
            <person name="Singh A."/>
            <person name="Wilkins M.J."/>
            <person name="Karaoz U."/>
            <person name="Brodie E.L."/>
            <person name="Williams K.H."/>
            <person name="Hubbard S.S."/>
            <person name="Banfield J.F."/>
        </authorList>
    </citation>
    <scope>NUCLEOTIDE SEQUENCE [LARGE SCALE GENOMIC DNA]</scope>
</reference>
<dbReference type="PANTHER" id="PTHR30544:SF5">
    <property type="entry name" value="RADICAL SAM CORE DOMAIN-CONTAINING PROTEIN"/>
    <property type="match status" value="1"/>
</dbReference>
<dbReference type="EMBL" id="METM01000016">
    <property type="protein sequence ID" value="OGB90032.1"/>
    <property type="molecule type" value="Genomic_DNA"/>
</dbReference>
<keyword evidence="7 12" id="KW-0949">S-adenosyl-L-methionine</keyword>
<dbReference type="InterPro" id="IPR027492">
    <property type="entry name" value="RNA_MTrfase_RlmN"/>
</dbReference>
<dbReference type="NCBIfam" id="TIGR00048">
    <property type="entry name" value="rRNA_mod_RlmN"/>
    <property type="match status" value="1"/>
</dbReference>
<keyword evidence="8 12" id="KW-0819">tRNA processing</keyword>
<keyword evidence="5 12" id="KW-0489">Methyltransferase</keyword>
<dbReference type="InterPro" id="IPR013785">
    <property type="entry name" value="Aldolase_TIM"/>
</dbReference>
<keyword evidence="4 12" id="KW-0698">rRNA processing</keyword>
<dbReference type="GO" id="GO:0030488">
    <property type="term" value="P:tRNA methylation"/>
    <property type="evidence" value="ECO:0007669"/>
    <property type="project" value="UniProtKB-UniRule"/>
</dbReference>
<keyword evidence="2 12" id="KW-0004">4Fe-4S</keyword>
<comment type="function">
    <text evidence="12">Specifically methylates position 2 of adenine 2503 in 23S rRNA and position 2 of adenine 37 in tRNAs.</text>
</comment>
<dbReference type="GO" id="GO:0070040">
    <property type="term" value="F:rRNA (adenine(2503)-C2-)-methyltransferase activity"/>
    <property type="evidence" value="ECO:0007669"/>
    <property type="project" value="UniProtKB-UniRule"/>
</dbReference>
<dbReference type="GO" id="GO:0002935">
    <property type="term" value="F:tRNA (adenine(37)-C2)-methyltransferase activity"/>
    <property type="evidence" value="ECO:0007669"/>
    <property type="project" value="UniProtKB-UniRule"/>
</dbReference>
<organism evidence="14 15">
    <name type="scientific">candidate division WOR-1 bacterium RIFCSPHIGHO2_01_FULL_53_15</name>
    <dbReference type="NCBI Taxonomy" id="1802564"/>
    <lineage>
        <taxon>Bacteria</taxon>
        <taxon>Bacillati</taxon>
        <taxon>Saganbacteria</taxon>
    </lineage>
</organism>
<dbReference type="InterPro" id="IPR040072">
    <property type="entry name" value="Methyltransferase_A"/>
</dbReference>
<keyword evidence="9 12" id="KW-0479">Metal-binding</keyword>